<reference evidence="2" key="1">
    <citation type="journal article" date="2019" name="Int. J. Syst. Evol. Microbiol.">
        <title>The Global Catalogue of Microorganisms (GCM) 10K type strain sequencing project: providing services to taxonomists for standard genome sequencing and annotation.</title>
        <authorList>
            <consortium name="The Broad Institute Genomics Platform"/>
            <consortium name="The Broad Institute Genome Sequencing Center for Infectious Disease"/>
            <person name="Wu L."/>
            <person name="Ma J."/>
        </authorList>
    </citation>
    <scope>NUCLEOTIDE SEQUENCE [LARGE SCALE GENOMIC DNA]</scope>
    <source>
        <strain evidence="2">KCTC 33842</strain>
    </source>
</reference>
<evidence type="ECO:0000313" key="1">
    <source>
        <dbReference type="EMBL" id="MFD2608975.1"/>
    </source>
</evidence>
<gene>
    <name evidence="1" type="ORF">ACFSR9_05895</name>
</gene>
<dbReference type="Proteomes" id="UP001597475">
    <property type="component" value="Unassembled WGS sequence"/>
</dbReference>
<keyword evidence="2" id="KW-1185">Reference proteome</keyword>
<protein>
    <submittedName>
        <fullName evidence="1">Uncharacterized protein</fullName>
    </submittedName>
</protein>
<accession>A0ABW5P3B7</accession>
<dbReference type="EMBL" id="JBHUMK010000022">
    <property type="protein sequence ID" value="MFD2608975.1"/>
    <property type="molecule type" value="Genomic_DNA"/>
</dbReference>
<comment type="caution">
    <text evidence="1">The sequence shown here is derived from an EMBL/GenBank/DDBJ whole genome shotgun (WGS) entry which is preliminary data.</text>
</comment>
<proteinExistence type="predicted"/>
<sequence length="252" mass="29032">MSNKKEVSFTVILTSKIIDAETAQYHGMLDLFGMEESSEGKVFADITEELTEELENVIRERVAEEVNCDKEDVEIDFERDMTARKTSFRLEIDGEEYDYQGNCFYLSEDDLYSRGIEFEEPDDEYLTGELEEKFKEIGEQQLELLEDFDDDDKVLVKAAGVDVKPVRVNVWSIREAIEEFDVYDSYDLLRELPDAPRQRLDEVAARMEEDERTSSGYGKAFCNLTVVSQTESLLGLEVDQDGEDVLVVPVRF</sequence>
<organism evidence="1 2">
    <name type="scientific">Deinococcus taklimakanensis</name>
    <dbReference type="NCBI Taxonomy" id="536443"/>
    <lineage>
        <taxon>Bacteria</taxon>
        <taxon>Thermotogati</taxon>
        <taxon>Deinococcota</taxon>
        <taxon>Deinococci</taxon>
        <taxon>Deinococcales</taxon>
        <taxon>Deinococcaceae</taxon>
        <taxon>Deinococcus</taxon>
    </lineage>
</organism>
<name>A0ABW5P3B7_9DEIO</name>
<dbReference type="RefSeq" id="WP_386843982.1">
    <property type="nucleotide sequence ID" value="NZ_JBHUMK010000022.1"/>
</dbReference>
<evidence type="ECO:0000313" key="2">
    <source>
        <dbReference type="Proteomes" id="UP001597475"/>
    </source>
</evidence>